<dbReference type="InterPro" id="IPR004360">
    <property type="entry name" value="Glyas_Fos-R_dOase_dom"/>
</dbReference>
<accession>A0A2W5MBD7</accession>
<dbReference type="Proteomes" id="UP000249046">
    <property type="component" value="Unassembled WGS sequence"/>
</dbReference>
<evidence type="ECO:0000259" key="1">
    <source>
        <dbReference type="PROSITE" id="PS51819"/>
    </source>
</evidence>
<organism evidence="2 3">
    <name type="scientific">Rhodanobacter denitrificans</name>
    <dbReference type="NCBI Taxonomy" id="666685"/>
    <lineage>
        <taxon>Bacteria</taxon>
        <taxon>Pseudomonadati</taxon>
        <taxon>Pseudomonadota</taxon>
        <taxon>Gammaproteobacteria</taxon>
        <taxon>Lysobacterales</taxon>
        <taxon>Rhodanobacteraceae</taxon>
        <taxon>Rhodanobacter</taxon>
    </lineage>
</organism>
<name>A0A2W5MBD7_9GAMM</name>
<dbReference type="PROSITE" id="PS51819">
    <property type="entry name" value="VOC"/>
    <property type="match status" value="1"/>
</dbReference>
<dbReference type="SUPFAM" id="SSF54593">
    <property type="entry name" value="Glyoxalase/Bleomycin resistance protein/Dihydroxybiphenyl dioxygenase"/>
    <property type="match status" value="1"/>
</dbReference>
<dbReference type="PANTHER" id="PTHR21366">
    <property type="entry name" value="GLYOXALASE FAMILY PROTEIN"/>
    <property type="match status" value="1"/>
</dbReference>
<proteinExistence type="predicted"/>
<dbReference type="Pfam" id="PF00903">
    <property type="entry name" value="Glyoxalase"/>
    <property type="match status" value="1"/>
</dbReference>
<dbReference type="InterPro" id="IPR050383">
    <property type="entry name" value="GlyoxalaseI/FosfomycinResist"/>
</dbReference>
<evidence type="ECO:0000313" key="3">
    <source>
        <dbReference type="Proteomes" id="UP000249046"/>
    </source>
</evidence>
<feature type="domain" description="VOC" evidence="1">
    <location>
        <begin position="31"/>
        <end position="163"/>
    </location>
</feature>
<comment type="caution">
    <text evidence="2">The sequence shown here is derived from an EMBL/GenBank/DDBJ whole genome shotgun (WGS) entry which is preliminary data.</text>
</comment>
<sequence length="199" mass="22785">MSLDNWTPSDIDLDRARAIAAQRRAANKVRMLHHHAFRCRNAEETRAFYEGVLGFPLVAACIEPIDPLTNEPKPYMHLYFELADGSALAFFDYPAHFRPEDFPEVDQFGHHIAMEVSGGDETIDAYKQRLQDAGVDVLEIDHGYCRSIYFYDPNGMRVEFATNVSVTERFFADKYQSVDADMQRWSRIRAEHFGEAGNG</sequence>
<dbReference type="AlphaFoldDB" id="A0A2W5MBD7"/>
<dbReference type="InterPro" id="IPR037523">
    <property type="entry name" value="VOC_core"/>
</dbReference>
<protein>
    <recommendedName>
        <fullName evidence="1">VOC domain-containing protein</fullName>
    </recommendedName>
</protein>
<reference evidence="2 3" key="1">
    <citation type="submission" date="2017-08" db="EMBL/GenBank/DDBJ databases">
        <title>Infants hospitalized years apart are colonized by the same room-sourced microbial strains.</title>
        <authorList>
            <person name="Brooks B."/>
            <person name="Olm M.R."/>
            <person name="Firek B.A."/>
            <person name="Baker R."/>
            <person name="Thomas B.C."/>
            <person name="Morowitz M.J."/>
            <person name="Banfield J.F."/>
        </authorList>
    </citation>
    <scope>NUCLEOTIDE SEQUENCE [LARGE SCALE GENOMIC DNA]</scope>
    <source>
        <strain evidence="2">S2_005_003_R2_42</strain>
    </source>
</reference>
<dbReference type="PANTHER" id="PTHR21366:SF30">
    <property type="entry name" value="BLL2330 PROTEIN"/>
    <property type="match status" value="1"/>
</dbReference>
<gene>
    <name evidence="2" type="ORF">DI564_09465</name>
</gene>
<dbReference type="InterPro" id="IPR029068">
    <property type="entry name" value="Glyas_Bleomycin-R_OHBP_Dase"/>
</dbReference>
<evidence type="ECO:0000313" key="2">
    <source>
        <dbReference type="EMBL" id="PZQ14723.1"/>
    </source>
</evidence>
<dbReference type="EMBL" id="QFPO01000007">
    <property type="protein sequence ID" value="PZQ14723.1"/>
    <property type="molecule type" value="Genomic_DNA"/>
</dbReference>
<dbReference type="Gene3D" id="3.10.180.10">
    <property type="entry name" value="2,3-Dihydroxybiphenyl 1,2-Dioxygenase, domain 1"/>
    <property type="match status" value="1"/>
</dbReference>